<feature type="compositionally biased region" description="Low complexity" evidence="1">
    <location>
        <begin position="206"/>
        <end position="230"/>
    </location>
</feature>
<dbReference type="AlphaFoldDB" id="A0A2N8NQB7"/>
<evidence type="ECO:0000313" key="3">
    <source>
        <dbReference type="Proteomes" id="UP000235945"/>
    </source>
</evidence>
<sequence>MLTDDGDLVVLAGMVAAGKVGVTVLDGPAGAGSGGPFDPARYGIPPEEFSRFQRLWYHFKVPYARASLVWWHLFCLALRREDRVDRALLRMTEWLGPRPGDATAALARAAEVPGPAHGRRGGVVFVTDAEGEDLAALTAAVRLGAPLLAVADVAAAREAGRARASTSGPRARPPARARRTGPGVPACGSARRPRWATCRGPRRTPGRGWPPRSGTNCSPPSSGGSPPSSG</sequence>
<name>A0A2N8NQB7_STREU</name>
<accession>A0A2N8NQB7</accession>
<comment type="caution">
    <text evidence="2">The sequence shown here is derived from an EMBL/GenBank/DDBJ whole genome shotgun (WGS) entry which is preliminary data.</text>
</comment>
<evidence type="ECO:0000256" key="1">
    <source>
        <dbReference type="SAM" id="MobiDB-lite"/>
    </source>
</evidence>
<keyword evidence="3" id="KW-1185">Reference proteome</keyword>
<reference evidence="3" key="1">
    <citation type="submission" date="2015-07" db="EMBL/GenBank/DDBJ databases">
        <authorList>
            <person name="Graham D.E."/>
            <person name="Giannone R.J."/>
            <person name="Gulvik C.A."/>
            <person name="Hettich R.L."/>
            <person name="Klingeman D.M."/>
            <person name="Mahan K.M."/>
            <person name="Parry R.J."/>
            <person name="Spain J.C."/>
        </authorList>
    </citation>
    <scope>NUCLEOTIDE SEQUENCE [LARGE SCALE GENOMIC DNA]</scope>
    <source>
        <strain evidence="3">ATCC 27428</strain>
    </source>
</reference>
<feature type="region of interest" description="Disordered" evidence="1">
    <location>
        <begin position="160"/>
        <end position="230"/>
    </location>
</feature>
<proteinExistence type="predicted"/>
<evidence type="ECO:0000313" key="2">
    <source>
        <dbReference type="EMBL" id="PNE30966.1"/>
    </source>
</evidence>
<dbReference type="EMBL" id="LGUI01000010">
    <property type="protein sequence ID" value="PNE30966.1"/>
    <property type="molecule type" value="Genomic_DNA"/>
</dbReference>
<dbReference type="Proteomes" id="UP000235945">
    <property type="component" value="Unassembled WGS sequence"/>
</dbReference>
<feature type="compositionally biased region" description="Low complexity" evidence="1">
    <location>
        <begin position="160"/>
        <end position="170"/>
    </location>
</feature>
<organism evidence="2 3">
    <name type="scientific">Streptomyces eurocidicus</name>
    <name type="common">Streptoverticillium eurocidicus</name>
    <dbReference type="NCBI Taxonomy" id="66423"/>
    <lineage>
        <taxon>Bacteria</taxon>
        <taxon>Bacillati</taxon>
        <taxon>Actinomycetota</taxon>
        <taxon>Actinomycetes</taxon>
        <taxon>Kitasatosporales</taxon>
        <taxon>Streptomycetaceae</taxon>
        <taxon>Streptomyces</taxon>
    </lineage>
</organism>
<protein>
    <submittedName>
        <fullName evidence="2">Uncharacterized protein</fullName>
    </submittedName>
</protein>
<gene>
    <name evidence="2" type="ORF">AF335_26930</name>
</gene>